<accession>A0A3M7D0K5</accession>
<comment type="caution">
    <text evidence="2">The sequence shown here is derived from an EMBL/GenBank/DDBJ whole genome shotgun (WGS) entry which is preliminary data.</text>
</comment>
<sequence length="369" mass="38679">MLRTSSILALLAASKITLGLPQDKCSAAPFNGLASLSGCEAASTLCAEATYTIVKTTAAAPTAGSSQTSGGQDGVVTVTRTSVDTTTVKVTVTPSIPAWDVSTKTNYCTTTMTTYIENPGTTETPQTTQAWRMRRGHGWDDQVAAVVEEGGCAAASQLARLSAISSIASQAIPHACACAGFSIPTTTRVSTDTAAATNGVSQGAAGSASTTTILMAGHATVSQTVQAGTTISTTTTTDITSTSTVTLAAPTYTQVYGPQSGCSIREDAQSEQLDTSITDSNEASERCQASCSQQSECSFVFAQQLFPDYGQTRPHFQCYFLGHHFNETQDLQCGQSERIWGEACGFDAEGRGQPSAEQLSKRNDSWWKW</sequence>
<gene>
    <name evidence="2" type="ORF">D0865_02950</name>
</gene>
<organism evidence="2 3">
    <name type="scientific">Hortaea werneckii</name>
    <name type="common">Black yeast</name>
    <name type="synonym">Cladosporium werneckii</name>
    <dbReference type="NCBI Taxonomy" id="91943"/>
    <lineage>
        <taxon>Eukaryota</taxon>
        <taxon>Fungi</taxon>
        <taxon>Dikarya</taxon>
        <taxon>Ascomycota</taxon>
        <taxon>Pezizomycotina</taxon>
        <taxon>Dothideomycetes</taxon>
        <taxon>Dothideomycetidae</taxon>
        <taxon>Mycosphaerellales</taxon>
        <taxon>Teratosphaeriaceae</taxon>
        <taxon>Hortaea</taxon>
    </lineage>
</organism>
<dbReference type="EMBL" id="QWIN01000154">
    <property type="protein sequence ID" value="RMY57772.1"/>
    <property type="molecule type" value="Genomic_DNA"/>
</dbReference>
<evidence type="ECO:0000256" key="1">
    <source>
        <dbReference type="SAM" id="SignalP"/>
    </source>
</evidence>
<evidence type="ECO:0008006" key="4">
    <source>
        <dbReference type="Google" id="ProtNLM"/>
    </source>
</evidence>
<reference evidence="2 3" key="1">
    <citation type="journal article" date="2018" name="BMC Genomics">
        <title>Genomic evidence for intraspecific hybridization in a clonal and extremely halotolerant yeast.</title>
        <authorList>
            <person name="Gostincar C."/>
            <person name="Stajich J.E."/>
            <person name="Zupancic J."/>
            <person name="Zalar P."/>
            <person name="Gunde-Cimerman N."/>
        </authorList>
    </citation>
    <scope>NUCLEOTIDE SEQUENCE [LARGE SCALE GENOMIC DNA]</scope>
    <source>
        <strain evidence="2 3">EXF-151</strain>
    </source>
</reference>
<dbReference type="AlphaFoldDB" id="A0A3M7D0K5"/>
<proteinExistence type="predicted"/>
<protein>
    <recommendedName>
        <fullName evidence="4">Apple domain-containing protein</fullName>
    </recommendedName>
</protein>
<feature type="chain" id="PRO_5017980424" description="Apple domain-containing protein" evidence="1">
    <location>
        <begin position="20"/>
        <end position="369"/>
    </location>
</feature>
<name>A0A3M7D0K5_HORWE</name>
<evidence type="ECO:0000313" key="3">
    <source>
        <dbReference type="Proteomes" id="UP000270230"/>
    </source>
</evidence>
<dbReference type="Proteomes" id="UP000270230">
    <property type="component" value="Unassembled WGS sequence"/>
</dbReference>
<evidence type="ECO:0000313" key="2">
    <source>
        <dbReference type="EMBL" id="RMY57772.1"/>
    </source>
</evidence>
<dbReference type="OrthoDB" id="3925547at2759"/>
<feature type="signal peptide" evidence="1">
    <location>
        <begin position="1"/>
        <end position="19"/>
    </location>
</feature>
<dbReference type="VEuPathDB" id="FungiDB:BTJ68_03176"/>
<keyword evidence="1" id="KW-0732">Signal</keyword>